<comment type="caution">
    <text evidence="2">The sequence shown here is derived from an EMBL/GenBank/DDBJ whole genome shotgun (WGS) entry which is preliminary data.</text>
</comment>
<dbReference type="Gene3D" id="3.40.50.1010">
    <property type="entry name" value="5'-nuclease"/>
    <property type="match status" value="1"/>
</dbReference>
<protein>
    <submittedName>
        <fullName evidence="2">PIN domain-containing protein</fullName>
    </submittedName>
</protein>
<reference evidence="2 3" key="1">
    <citation type="submission" date="2023-12" db="EMBL/GenBank/DDBJ databases">
        <title>Whole-genome sequencing of halo(alkali)philic microorganisms from hypersaline lakes.</title>
        <authorList>
            <person name="Sorokin D.Y."/>
            <person name="Merkel A.Y."/>
            <person name="Messina E."/>
            <person name="Yakimov M."/>
        </authorList>
    </citation>
    <scope>NUCLEOTIDE SEQUENCE [LARGE SCALE GENOMIC DNA]</scope>
    <source>
        <strain evidence="2 3">AB-CW1</strain>
    </source>
</reference>
<organism evidence="2 3">
    <name type="scientific">Natronospira elongata</name>
    <dbReference type="NCBI Taxonomy" id="3110268"/>
    <lineage>
        <taxon>Bacteria</taxon>
        <taxon>Pseudomonadati</taxon>
        <taxon>Pseudomonadota</taxon>
        <taxon>Gammaproteobacteria</taxon>
        <taxon>Natronospirales</taxon>
        <taxon>Natronospiraceae</taxon>
        <taxon>Natronospira</taxon>
    </lineage>
</organism>
<dbReference type="AlphaFoldDB" id="A0AAP6ML41"/>
<dbReference type="RefSeq" id="WP_346053428.1">
    <property type="nucleotide sequence ID" value="NZ_JAYGII010000067.1"/>
</dbReference>
<dbReference type="CDD" id="cd18692">
    <property type="entry name" value="PIN_VapC-like"/>
    <property type="match status" value="1"/>
</dbReference>
<sequence length="143" mass="16004">MSVETGPHFVDTNILVYAHDRDAGIRHEAAYRLMSRLWDSDTGILSTQVLQEFYVTVTRKIPSPVSPASARALIEPYTSWHVETAEPVDVLRASEIQERHRLSFWDALIVAVADKAGAKIIYSEDLNAGQQIEGMKIVNPLND</sequence>
<name>A0AAP6ML41_9GAMM</name>
<accession>A0AAP6ML41</accession>
<dbReference type="SUPFAM" id="SSF88723">
    <property type="entry name" value="PIN domain-like"/>
    <property type="match status" value="1"/>
</dbReference>
<gene>
    <name evidence="2" type="ORF">VCB98_13555</name>
</gene>
<dbReference type="InterPro" id="IPR052106">
    <property type="entry name" value="PINc/VapC_TA"/>
</dbReference>
<evidence type="ECO:0000313" key="2">
    <source>
        <dbReference type="EMBL" id="MEA5446848.1"/>
    </source>
</evidence>
<dbReference type="PANTHER" id="PTHR38826">
    <property type="entry name" value="RIBONUCLEASE VAPC13"/>
    <property type="match status" value="1"/>
</dbReference>
<feature type="domain" description="PIN" evidence="1">
    <location>
        <begin position="9"/>
        <end position="125"/>
    </location>
</feature>
<dbReference type="PANTHER" id="PTHR38826:SF5">
    <property type="entry name" value="RIBONUCLEASE VAPC13"/>
    <property type="match status" value="1"/>
</dbReference>
<dbReference type="Pfam" id="PF01850">
    <property type="entry name" value="PIN"/>
    <property type="match status" value="1"/>
</dbReference>
<dbReference type="EMBL" id="JAYGII010000067">
    <property type="protein sequence ID" value="MEA5446848.1"/>
    <property type="molecule type" value="Genomic_DNA"/>
</dbReference>
<dbReference type="InterPro" id="IPR029060">
    <property type="entry name" value="PIN-like_dom_sf"/>
</dbReference>
<evidence type="ECO:0000313" key="3">
    <source>
        <dbReference type="Proteomes" id="UP001302316"/>
    </source>
</evidence>
<dbReference type="Proteomes" id="UP001302316">
    <property type="component" value="Unassembled WGS sequence"/>
</dbReference>
<dbReference type="InterPro" id="IPR002716">
    <property type="entry name" value="PIN_dom"/>
</dbReference>
<keyword evidence="3" id="KW-1185">Reference proteome</keyword>
<evidence type="ECO:0000259" key="1">
    <source>
        <dbReference type="Pfam" id="PF01850"/>
    </source>
</evidence>
<proteinExistence type="predicted"/>